<evidence type="ECO:0000313" key="7">
    <source>
        <dbReference type="Proteomes" id="UP000886861"/>
    </source>
</evidence>
<dbReference type="GO" id="GO:0030170">
    <property type="term" value="F:pyridoxal phosphate binding"/>
    <property type="evidence" value="ECO:0007669"/>
    <property type="project" value="InterPro"/>
</dbReference>
<dbReference type="Proteomes" id="UP000886861">
    <property type="component" value="Unassembled WGS sequence"/>
</dbReference>
<keyword evidence="3" id="KW-0663">Pyridoxal phosphate</keyword>
<dbReference type="AlphaFoldDB" id="A0A9D1NG05"/>
<organism evidence="6 7">
    <name type="scientific">Candidatus Caccopulliclostridium gallistercoris</name>
    <dbReference type="NCBI Taxonomy" id="2840719"/>
    <lineage>
        <taxon>Bacteria</taxon>
        <taxon>Bacillati</taxon>
        <taxon>Bacillota</taxon>
        <taxon>Clostridia</taxon>
        <taxon>Candidatus Caccopulliclostridium</taxon>
    </lineage>
</organism>
<feature type="domain" description="Aminotransferase class I/classII large" evidence="5">
    <location>
        <begin position="52"/>
        <end position="340"/>
    </location>
</feature>
<dbReference type="GO" id="GO:0008483">
    <property type="term" value="F:transaminase activity"/>
    <property type="evidence" value="ECO:0007669"/>
    <property type="project" value="UniProtKB-KW"/>
</dbReference>
<accession>A0A9D1NG05</accession>
<dbReference type="Gene3D" id="3.40.640.10">
    <property type="entry name" value="Type I PLP-dependent aspartate aminotransferase-like (Major domain)"/>
    <property type="match status" value="1"/>
</dbReference>
<dbReference type="PROSITE" id="PS00105">
    <property type="entry name" value="AA_TRANSFER_CLASS_1"/>
    <property type="match status" value="1"/>
</dbReference>
<comment type="similarity">
    <text evidence="4">Belongs to the class-I pyridoxal-phosphate-dependent aminotransferase family.</text>
</comment>
<proteinExistence type="inferred from homology"/>
<evidence type="ECO:0000256" key="1">
    <source>
        <dbReference type="ARBA" id="ARBA00022576"/>
    </source>
</evidence>
<protein>
    <recommendedName>
        <fullName evidence="4">Aminotransferase</fullName>
        <ecNumber evidence="4">2.6.1.-</ecNumber>
    </recommendedName>
</protein>
<dbReference type="InterPro" id="IPR015422">
    <property type="entry name" value="PyrdxlP-dep_Trfase_small"/>
</dbReference>
<dbReference type="InterPro" id="IPR050106">
    <property type="entry name" value="HistidinolP_aminotransfase"/>
</dbReference>
<dbReference type="Pfam" id="PF00155">
    <property type="entry name" value="Aminotran_1_2"/>
    <property type="match status" value="1"/>
</dbReference>
<gene>
    <name evidence="6" type="ORF">IAA62_04470</name>
</gene>
<sequence>MFTQSVLKNKCYIFSKRDFNDDYSNIPERKINMMLSGKCLCNFPKMLDEIKFDEYPTHNQISSLQNIIKKKLNTSLEITLGSGANGIIQNLVKLTFIKGGNLVTPFYTFNQVEYAVSAMNCFTKRVFMDDNHIDFQKLLKSVDKNTRMIYISNPNTPTGDFVDSDVLLSYINKISKKILIVIDESGIEFTNKKSLIEYSLPNNVIILRSFSKAYGLSGLRIGYMLSSKKFANKYKENIAGYDVSIFSCKMAEFLIEKNLYKENVKLILKEREWLKNELQKLNIHTYTSYSNILFTKNTFNDIFLKALYDSEISVVPVYDETNRIHVRIAIQDSVTNKKFIATLKNLITGGKIL</sequence>
<dbReference type="PANTHER" id="PTHR43643">
    <property type="entry name" value="HISTIDINOL-PHOSPHATE AMINOTRANSFERASE 2"/>
    <property type="match status" value="1"/>
</dbReference>
<dbReference type="InterPro" id="IPR015424">
    <property type="entry name" value="PyrdxlP-dep_Trfase"/>
</dbReference>
<dbReference type="InterPro" id="IPR004838">
    <property type="entry name" value="NHTrfase_class1_PyrdxlP-BS"/>
</dbReference>
<dbReference type="InterPro" id="IPR015421">
    <property type="entry name" value="PyrdxlP-dep_Trfase_major"/>
</dbReference>
<comment type="cofactor">
    <cofactor evidence="4">
        <name>pyridoxal 5'-phosphate</name>
        <dbReference type="ChEBI" id="CHEBI:597326"/>
    </cofactor>
</comment>
<dbReference type="EC" id="2.6.1.-" evidence="4"/>
<dbReference type="Gene3D" id="3.90.1150.10">
    <property type="entry name" value="Aspartate Aminotransferase, domain 1"/>
    <property type="match status" value="1"/>
</dbReference>
<dbReference type="InterPro" id="IPR004839">
    <property type="entry name" value="Aminotransferase_I/II_large"/>
</dbReference>
<evidence type="ECO:0000256" key="3">
    <source>
        <dbReference type="ARBA" id="ARBA00022898"/>
    </source>
</evidence>
<dbReference type="SUPFAM" id="SSF53383">
    <property type="entry name" value="PLP-dependent transferases"/>
    <property type="match status" value="1"/>
</dbReference>
<dbReference type="CDD" id="cd00609">
    <property type="entry name" value="AAT_like"/>
    <property type="match status" value="1"/>
</dbReference>
<evidence type="ECO:0000256" key="4">
    <source>
        <dbReference type="RuleBase" id="RU000481"/>
    </source>
</evidence>
<keyword evidence="2 4" id="KW-0808">Transferase</keyword>
<evidence type="ECO:0000313" key="6">
    <source>
        <dbReference type="EMBL" id="HIV01788.1"/>
    </source>
</evidence>
<evidence type="ECO:0000256" key="2">
    <source>
        <dbReference type="ARBA" id="ARBA00022679"/>
    </source>
</evidence>
<dbReference type="PANTHER" id="PTHR43643:SF3">
    <property type="entry name" value="HISTIDINOL-PHOSPHATE AMINOTRANSFERASE"/>
    <property type="match status" value="1"/>
</dbReference>
<name>A0A9D1NG05_9FIRM</name>
<comment type="caution">
    <text evidence="6">The sequence shown here is derived from an EMBL/GenBank/DDBJ whole genome shotgun (WGS) entry which is preliminary data.</text>
</comment>
<dbReference type="EMBL" id="DVOJ01000015">
    <property type="protein sequence ID" value="HIV01788.1"/>
    <property type="molecule type" value="Genomic_DNA"/>
</dbReference>
<keyword evidence="1 4" id="KW-0032">Aminotransferase</keyword>
<reference evidence="6" key="2">
    <citation type="journal article" date="2021" name="PeerJ">
        <title>Extensive microbial diversity within the chicken gut microbiome revealed by metagenomics and culture.</title>
        <authorList>
            <person name="Gilroy R."/>
            <person name="Ravi A."/>
            <person name="Getino M."/>
            <person name="Pursley I."/>
            <person name="Horton D.L."/>
            <person name="Alikhan N.F."/>
            <person name="Baker D."/>
            <person name="Gharbi K."/>
            <person name="Hall N."/>
            <person name="Watson M."/>
            <person name="Adriaenssens E.M."/>
            <person name="Foster-Nyarko E."/>
            <person name="Jarju S."/>
            <person name="Secka A."/>
            <person name="Antonio M."/>
            <person name="Oren A."/>
            <person name="Chaudhuri R.R."/>
            <person name="La Ragione R."/>
            <person name="Hildebrand F."/>
            <person name="Pallen M.J."/>
        </authorList>
    </citation>
    <scope>NUCLEOTIDE SEQUENCE</scope>
    <source>
        <strain evidence="6">CHK186-9395</strain>
    </source>
</reference>
<evidence type="ECO:0000259" key="5">
    <source>
        <dbReference type="Pfam" id="PF00155"/>
    </source>
</evidence>
<reference evidence="6" key="1">
    <citation type="submission" date="2020-10" db="EMBL/GenBank/DDBJ databases">
        <authorList>
            <person name="Gilroy R."/>
        </authorList>
    </citation>
    <scope>NUCLEOTIDE SEQUENCE</scope>
    <source>
        <strain evidence="6">CHK186-9395</strain>
    </source>
</reference>